<dbReference type="AlphaFoldDB" id="A0A518BEH2"/>
<accession>A0A518BEH2</accession>
<dbReference type="Proteomes" id="UP000316921">
    <property type="component" value="Chromosome"/>
</dbReference>
<protein>
    <submittedName>
        <fullName evidence="1">Uncharacterized protein</fullName>
    </submittedName>
</protein>
<dbReference type="KEGG" id="pbap:Pla133_04540"/>
<reference evidence="1 2" key="1">
    <citation type="submission" date="2019-02" db="EMBL/GenBank/DDBJ databases">
        <title>Deep-cultivation of Planctomycetes and their phenomic and genomic characterization uncovers novel biology.</title>
        <authorList>
            <person name="Wiegand S."/>
            <person name="Jogler M."/>
            <person name="Boedeker C."/>
            <person name="Pinto D."/>
            <person name="Vollmers J."/>
            <person name="Rivas-Marin E."/>
            <person name="Kohn T."/>
            <person name="Peeters S.H."/>
            <person name="Heuer A."/>
            <person name="Rast P."/>
            <person name="Oberbeckmann S."/>
            <person name="Bunk B."/>
            <person name="Jeske O."/>
            <person name="Meyerdierks A."/>
            <person name="Storesund J.E."/>
            <person name="Kallscheuer N."/>
            <person name="Luecker S."/>
            <person name="Lage O.M."/>
            <person name="Pohl T."/>
            <person name="Merkel B.J."/>
            <person name="Hornburger P."/>
            <person name="Mueller R.-W."/>
            <person name="Bruemmer F."/>
            <person name="Labrenz M."/>
            <person name="Spormann A.M."/>
            <person name="Op den Camp H."/>
            <person name="Overmann J."/>
            <person name="Amann R."/>
            <person name="Jetten M.S.M."/>
            <person name="Mascher T."/>
            <person name="Medema M.H."/>
            <person name="Devos D.P."/>
            <person name="Kaster A.-K."/>
            <person name="Ovreas L."/>
            <person name="Rohde M."/>
            <person name="Galperin M.Y."/>
            <person name="Jogler C."/>
        </authorList>
    </citation>
    <scope>NUCLEOTIDE SEQUENCE [LARGE SCALE GENOMIC DNA]</scope>
    <source>
        <strain evidence="1 2">Pla133</strain>
    </source>
</reference>
<sequence>MTTGARVDLERVRSQCERIRAEFRRLYDWIPLRPLTGEAVARWAELKGPLCRRVLAAVQHRGEPAELARILPGVDGLELFVAALERRGCPPELCQAARGAVAAFAELIHEGGGSQRRLVAALREAAAIGPGAAEGGADGTAVRARMHEAASTLTGSACDAMVVVTILYRSRERSGDLDSIGALGQLGYRARPDAAPLMAKHYAPVGVEDETELAGPADSLHQRFGTPDLAITRARIDERRVLTTYDGRHMGERPIDVWSGPVRNRGVSRLEPGGDNGYGTLAAVRTPVRTLVHDLWVEAPLANSSVLRAGAYRATPDAFGTIDYKQWYDRLPGEPRILLPGADLLAGLERIHPRHVEVLDHCFEAGDLRREGFVCHRCVVEFPIWMAIYRLTLEFPPTVEPRG</sequence>
<evidence type="ECO:0000313" key="2">
    <source>
        <dbReference type="Proteomes" id="UP000316921"/>
    </source>
</evidence>
<proteinExistence type="predicted"/>
<keyword evidence="2" id="KW-1185">Reference proteome</keyword>
<name>A0A518BEH2_9BACT</name>
<gene>
    <name evidence="1" type="ORF">Pla133_04540</name>
</gene>
<dbReference type="EMBL" id="CP036287">
    <property type="protein sequence ID" value="QDU65389.1"/>
    <property type="molecule type" value="Genomic_DNA"/>
</dbReference>
<organism evidence="1 2">
    <name type="scientific">Engelhardtia mirabilis</name>
    <dbReference type="NCBI Taxonomy" id="2528011"/>
    <lineage>
        <taxon>Bacteria</taxon>
        <taxon>Pseudomonadati</taxon>
        <taxon>Planctomycetota</taxon>
        <taxon>Planctomycetia</taxon>
        <taxon>Planctomycetia incertae sedis</taxon>
        <taxon>Engelhardtia</taxon>
    </lineage>
</organism>
<evidence type="ECO:0000313" key="1">
    <source>
        <dbReference type="EMBL" id="QDU65389.1"/>
    </source>
</evidence>